<feature type="domain" description="Large ribosomal subunit protein uL24 C-terminal" evidence="6">
    <location>
        <begin position="39"/>
        <end position="104"/>
    </location>
</feature>
<keyword evidence="3 5" id="KW-0687">Ribonucleoprotein</keyword>
<comment type="subunit">
    <text evidence="5">Part of the 50S ribosomal subunit.</text>
</comment>
<dbReference type="InterPro" id="IPR041988">
    <property type="entry name" value="Ribosomal_uL24_KOW"/>
</dbReference>
<dbReference type="RefSeq" id="WP_068848639.1">
    <property type="nucleotide sequence ID" value="NZ_LYDR01000110.1"/>
</dbReference>
<keyword evidence="2 5" id="KW-0689">Ribosomal protein</keyword>
<dbReference type="InterPro" id="IPR057264">
    <property type="entry name" value="Ribosomal_uL24_C"/>
</dbReference>
<evidence type="ECO:0000256" key="5">
    <source>
        <dbReference type="HAMAP-Rule" id="MF_01326"/>
    </source>
</evidence>
<dbReference type="CDD" id="cd06089">
    <property type="entry name" value="KOW_RPL26"/>
    <property type="match status" value="1"/>
</dbReference>
<evidence type="ECO:0000313" key="8">
    <source>
        <dbReference type="Proteomes" id="UP000094828"/>
    </source>
</evidence>
<dbReference type="NCBIfam" id="TIGR01079">
    <property type="entry name" value="rplX_bact"/>
    <property type="match status" value="1"/>
</dbReference>
<dbReference type="InterPro" id="IPR014722">
    <property type="entry name" value="Rib_uL2_dom2"/>
</dbReference>
<accession>A0A1C3EB39</accession>
<comment type="similarity">
    <text evidence="1 5">Belongs to the universal ribosomal protein uL24 family.</text>
</comment>
<dbReference type="GO" id="GO:0005840">
    <property type="term" value="C:ribosome"/>
    <property type="evidence" value="ECO:0007669"/>
    <property type="project" value="UniProtKB-KW"/>
</dbReference>
<comment type="function">
    <text evidence="5">One of the proteins that surrounds the polypeptide exit tunnel on the outside of the subunit.</text>
</comment>
<dbReference type="Pfam" id="PF17136">
    <property type="entry name" value="ribosomal_L24"/>
    <property type="match status" value="1"/>
</dbReference>
<evidence type="ECO:0000256" key="1">
    <source>
        <dbReference type="ARBA" id="ARBA00010618"/>
    </source>
</evidence>
<keyword evidence="5" id="KW-0694">RNA-binding</keyword>
<dbReference type="OrthoDB" id="9807419at2"/>
<dbReference type="GO" id="GO:0006412">
    <property type="term" value="P:translation"/>
    <property type="evidence" value="ECO:0007669"/>
    <property type="project" value="UniProtKB-UniRule"/>
</dbReference>
<sequence length="118" mass="12668">MRIRKGDMVVVLTGDDASATPRKVLSVVQSGDKVVVEGVNRVFKHVRRGHPKSQQGGRLSREMPVSSSNVAYFCSACGKPTRIGMRLLADGRKERFCKKCDASIGVISPAPKSATVPG</sequence>
<dbReference type="PANTHER" id="PTHR12903">
    <property type="entry name" value="MITOCHONDRIAL RIBOSOMAL PROTEIN L24"/>
    <property type="match status" value="1"/>
</dbReference>
<dbReference type="GO" id="GO:0019843">
    <property type="term" value="F:rRNA binding"/>
    <property type="evidence" value="ECO:0007669"/>
    <property type="project" value="UniProtKB-UniRule"/>
</dbReference>
<comment type="function">
    <text evidence="5">One of two assembly initiator proteins, it binds directly to the 5'-end of the 23S rRNA, where it nucleates assembly of the 50S subunit.</text>
</comment>
<dbReference type="HAMAP" id="MF_01326_B">
    <property type="entry name" value="Ribosomal_uL24_B"/>
    <property type="match status" value="1"/>
</dbReference>
<evidence type="ECO:0000256" key="4">
    <source>
        <dbReference type="ARBA" id="ARBA00035206"/>
    </source>
</evidence>
<proteinExistence type="inferred from homology"/>
<dbReference type="STRING" id="1841610.A6X21_00645"/>
<evidence type="ECO:0000256" key="2">
    <source>
        <dbReference type="ARBA" id="ARBA00022980"/>
    </source>
</evidence>
<dbReference type="AlphaFoldDB" id="A0A1C3EB39"/>
<organism evidence="7 8">
    <name type="scientific">Planctopirus hydrillae</name>
    <dbReference type="NCBI Taxonomy" id="1841610"/>
    <lineage>
        <taxon>Bacteria</taxon>
        <taxon>Pseudomonadati</taxon>
        <taxon>Planctomycetota</taxon>
        <taxon>Planctomycetia</taxon>
        <taxon>Planctomycetales</taxon>
        <taxon>Planctomycetaceae</taxon>
        <taxon>Planctopirus</taxon>
    </lineage>
</organism>
<evidence type="ECO:0000313" key="7">
    <source>
        <dbReference type="EMBL" id="ODA30414.1"/>
    </source>
</evidence>
<evidence type="ECO:0000259" key="6">
    <source>
        <dbReference type="Pfam" id="PF17136"/>
    </source>
</evidence>
<comment type="caution">
    <text evidence="7">The sequence shown here is derived from an EMBL/GenBank/DDBJ whole genome shotgun (WGS) entry which is preliminary data.</text>
</comment>
<dbReference type="InterPro" id="IPR003256">
    <property type="entry name" value="Ribosomal_uL24"/>
</dbReference>
<gene>
    <name evidence="5" type="primary">rplX</name>
    <name evidence="7" type="ORF">A6X21_00645</name>
</gene>
<dbReference type="Proteomes" id="UP000094828">
    <property type="component" value="Unassembled WGS sequence"/>
</dbReference>
<reference evidence="7 8" key="1">
    <citation type="submission" date="2016-05" db="EMBL/GenBank/DDBJ databases">
        <title>Genomic and physiological characterization of Planctopirus sp. isolated from fresh water lake.</title>
        <authorList>
            <person name="Subhash Y."/>
            <person name="Ramana C."/>
        </authorList>
    </citation>
    <scope>NUCLEOTIDE SEQUENCE [LARGE SCALE GENOMIC DNA]</scope>
    <source>
        <strain evidence="7 8">JC280</strain>
    </source>
</reference>
<keyword evidence="8" id="KW-1185">Reference proteome</keyword>
<dbReference type="Gene3D" id="2.30.30.30">
    <property type="match status" value="1"/>
</dbReference>
<dbReference type="GO" id="GO:0003735">
    <property type="term" value="F:structural constituent of ribosome"/>
    <property type="evidence" value="ECO:0007669"/>
    <property type="project" value="InterPro"/>
</dbReference>
<dbReference type="GO" id="GO:1990904">
    <property type="term" value="C:ribonucleoprotein complex"/>
    <property type="evidence" value="ECO:0007669"/>
    <property type="project" value="UniProtKB-KW"/>
</dbReference>
<name>A0A1C3EB39_9PLAN</name>
<keyword evidence="5" id="KW-0699">rRNA-binding</keyword>
<protein>
    <recommendedName>
        <fullName evidence="4 5">Large ribosomal subunit protein uL24</fullName>
    </recommendedName>
</protein>
<dbReference type="InterPro" id="IPR008991">
    <property type="entry name" value="Translation_prot_SH3-like_sf"/>
</dbReference>
<dbReference type="EMBL" id="LYDR01000110">
    <property type="protein sequence ID" value="ODA30414.1"/>
    <property type="molecule type" value="Genomic_DNA"/>
</dbReference>
<evidence type="ECO:0000256" key="3">
    <source>
        <dbReference type="ARBA" id="ARBA00023274"/>
    </source>
</evidence>
<dbReference type="SUPFAM" id="SSF50104">
    <property type="entry name" value="Translation proteins SH3-like domain"/>
    <property type="match status" value="1"/>
</dbReference>